<feature type="region of interest" description="Disordered" evidence="1">
    <location>
        <begin position="115"/>
        <end position="134"/>
    </location>
</feature>
<dbReference type="EMBL" id="BARV01007221">
    <property type="protein sequence ID" value="GAI04976.1"/>
    <property type="molecule type" value="Genomic_DNA"/>
</dbReference>
<protein>
    <submittedName>
        <fullName evidence="2">Uncharacterized protein</fullName>
    </submittedName>
</protein>
<proteinExistence type="predicted"/>
<dbReference type="AlphaFoldDB" id="X1LGN5"/>
<feature type="non-terminal residue" evidence="2">
    <location>
        <position position="217"/>
    </location>
</feature>
<comment type="caution">
    <text evidence="2">The sequence shown here is derived from an EMBL/GenBank/DDBJ whole genome shotgun (WGS) entry which is preliminary data.</text>
</comment>
<evidence type="ECO:0000256" key="1">
    <source>
        <dbReference type="SAM" id="MobiDB-lite"/>
    </source>
</evidence>
<reference evidence="2" key="1">
    <citation type="journal article" date="2014" name="Front. Microbiol.">
        <title>High frequency of phylogenetically diverse reductive dehalogenase-homologous genes in deep subseafloor sedimentary metagenomes.</title>
        <authorList>
            <person name="Kawai M."/>
            <person name="Futagami T."/>
            <person name="Toyoda A."/>
            <person name="Takaki Y."/>
            <person name="Nishi S."/>
            <person name="Hori S."/>
            <person name="Arai W."/>
            <person name="Tsubouchi T."/>
            <person name="Morono Y."/>
            <person name="Uchiyama I."/>
            <person name="Ito T."/>
            <person name="Fujiyama A."/>
            <person name="Inagaki F."/>
            <person name="Takami H."/>
        </authorList>
    </citation>
    <scope>NUCLEOTIDE SEQUENCE</scope>
    <source>
        <strain evidence="2">Expedition CK06-06</strain>
    </source>
</reference>
<evidence type="ECO:0000313" key="2">
    <source>
        <dbReference type="EMBL" id="GAI04976.1"/>
    </source>
</evidence>
<name>X1LGN5_9ZZZZ</name>
<accession>X1LGN5</accession>
<organism evidence="2">
    <name type="scientific">marine sediment metagenome</name>
    <dbReference type="NCBI Taxonomy" id="412755"/>
    <lineage>
        <taxon>unclassified sequences</taxon>
        <taxon>metagenomes</taxon>
        <taxon>ecological metagenomes</taxon>
    </lineage>
</organism>
<sequence>MGYLPQIEGKAWSQVVVLLKVEISIWNLTTMKWYNGTDWTASEETWLLATTTDGWLNWTYDTSEPGFWTNNTGYKIKSKATDINGSPQSPLNEKNFFFDAEIPVVRITYPEDSSGPKEVLSIEGTTDPGEEGSPISEVEIQATDSFYYLKSDDTWTTSTTWIEPDGGTLKNWTHDVSNVTFATGTVYTVNAIAYDSALNTSTDTITLHINEPPLKPT</sequence>
<gene>
    <name evidence="2" type="ORF">S06H3_14744</name>
</gene>